<reference evidence="6 7" key="1">
    <citation type="journal article" date="2016" name="Front. Microbiol.">
        <title>Genomic Insight into the Host-Endosymbiont Relationship of Endozoicomonas montiporae CL-33(T) with its Coral Host.</title>
        <authorList>
            <person name="Ding J.-Y."/>
            <person name="Shiu J.-H."/>
            <person name="Chen W.-M."/>
            <person name="Chiang Y.-R."/>
            <person name="Tang S.-L."/>
        </authorList>
    </citation>
    <scope>NUCLEOTIDE SEQUENCE [LARGE SCALE GENOMIC DNA]</scope>
    <source>
        <strain evidence="6 7">CL-33</strain>
    </source>
</reference>
<dbReference type="InterPro" id="IPR020084">
    <property type="entry name" value="NUDIX_hydrolase_CS"/>
</dbReference>
<organism evidence="6 7">
    <name type="scientific">Endozoicomonas montiporae CL-33</name>
    <dbReference type="NCBI Taxonomy" id="570277"/>
    <lineage>
        <taxon>Bacteria</taxon>
        <taxon>Pseudomonadati</taxon>
        <taxon>Pseudomonadota</taxon>
        <taxon>Gammaproteobacteria</taxon>
        <taxon>Oceanospirillales</taxon>
        <taxon>Endozoicomonadaceae</taxon>
        <taxon>Endozoicomonas</taxon>
    </lineage>
</organism>
<dbReference type="STRING" id="570277.EZMO1_1962"/>
<dbReference type="PATRIC" id="fig|570277.3.peg.2113"/>
<gene>
    <name evidence="6" type="ORF">EZMO1_1962</name>
</gene>
<evidence type="ECO:0000256" key="3">
    <source>
        <dbReference type="ARBA" id="ARBA00022842"/>
    </source>
</evidence>
<keyword evidence="2 4" id="KW-0378">Hydrolase</keyword>
<accession>A0A142BBG5</accession>
<dbReference type="PROSITE" id="PS51462">
    <property type="entry name" value="NUDIX"/>
    <property type="match status" value="1"/>
</dbReference>
<dbReference type="PRINTS" id="PR00502">
    <property type="entry name" value="NUDIXFAMILY"/>
</dbReference>
<dbReference type="InterPro" id="IPR000086">
    <property type="entry name" value="NUDIX_hydrolase_dom"/>
</dbReference>
<sequence>MWNERLVRKGVNVKYCSHCGARVRQEIPNGDNRPRDVCGECGMIHYQNPRVVAGCLPVYDNKVLLCRRAIEPRKGLWTLPGGFLELGETIEQGAIRETFEEAGAEVTVTQLYTLFNVLHVGQLSLFFLAEMDVPVFSAGVESLEVQLFGEQDIPWDELAFTTIRLTLEYYFSDRRRGEFVQRIQDINYNTAKTQTLKAGSA</sequence>
<dbReference type="Gene3D" id="3.90.79.10">
    <property type="entry name" value="Nucleoside Triphosphate Pyrophosphohydrolase"/>
    <property type="match status" value="1"/>
</dbReference>
<dbReference type="KEGG" id="emp:EZMO1_1962"/>
<evidence type="ECO:0000259" key="5">
    <source>
        <dbReference type="PROSITE" id="PS51462"/>
    </source>
</evidence>
<dbReference type="CDD" id="cd04511">
    <property type="entry name" value="NUDIX_Hydrolase"/>
    <property type="match status" value="1"/>
</dbReference>
<evidence type="ECO:0000256" key="1">
    <source>
        <dbReference type="ARBA" id="ARBA00001946"/>
    </source>
</evidence>
<proteinExistence type="inferred from homology"/>
<dbReference type="EMBL" id="CP013251">
    <property type="protein sequence ID" value="AMO56091.1"/>
    <property type="molecule type" value="Genomic_DNA"/>
</dbReference>
<dbReference type="Proteomes" id="UP000071065">
    <property type="component" value="Chromosome"/>
</dbReference>
<dbReference type="GO" id="GO:0016787">
    <property type="term" value="F:hydrolase activity"/>
    <property type="evidence" value="ECO:0007669"/>
    <property type="project" value="UniProtKB-KW"/>
</dbReference>
<dbReference type="InterPro" id="IPR020476">
    <property type="entry name" value="Nudix_hydrolase"/>
</dbReference>
<keyword evidence="3" id="KW-0460">Magnesium</keyword>
<comment type="similarity">
    <text evidence="4">Belongs to the Nudix hydrolase family.</text>
</comment>
<dbReference type="SUPFAM" id="SSF55811">
    <property type="entry name" value="Nudix"/>
    <property type="match status" value="1"/>
</dbReference>
<name>A0A142BBG5_9GAMM</name>
<protein>
    <submittedName>
        <fullName evidence="6">ADP-ribose pyrophosphatase</fullName>
    </submittedName>
</protein>
<dbReference type="Pfam" id="PF00293">
    <property type="entry name" value="NUDIX"/>
    <property type="match status" value="1"/>
</dbReference>
<dbReference type="PROSITE" id="PS00893">
    <property type="entry name" value="NUDIX_BOX"/>
    <property type="match status" value="1"/>
</dbReference>
<dbReference type="Pfam" id="PF14803">
    <property type="entry name" value="Zn_ribbon_Nudix"/>
    <property type="match status" value="1"/>
</dbReference>
<dbReference type="InterPro" id="IPR015797">
    <property type="entry name" value="NUDIX_hydrolase-like_dom_sf"/>
</dbReference>
<evidence type="ECO:0000313" key="6">
    <source>
        <dbReference type="EMBL" id="AMO56091.1"/>
    </source>
</evidence>
<feature type="domain" description="Nudix hydrolase" evidence="5">
    <location>
        <begin position="48"/>
        <end position="171"/>
    </location>
</feature>
<dbReference type="Gene3D" id="2.20.70.10">
    <property type="match status" value="1"/>
</dbReference>
<dbReference type="InterPro" id="IPR029401">
    <property type="entry name" value="Nudix_N"/>
</dbReference>
<dbReference type="PANTHER" id="PTHR43222">
    <property type="entry name" value="NUDIX HYDROLASE 23"/>
    <property type="match status" value="1"/>
</dbReference>
<evidence type="ECO:0000313" key="7">
    <source>
        <dbReference type="Proteomes" id="UP000071065"/>
    </source>
</evidence>
<evidence type="ECO:0000256" key="4">
    <source>
        <dbReference type="RuleBase" id="RU003476"/>
    </source>
</evidence>
<comment type="cofactor">
    <cofactor evidence="1">
        <name>Mg(2+)</name>
        <dbReference type="ChEBI" id="CHEBI:18420"/>
    </cofactor>
</comment>
<dbReference type="AlphaFoldDB" id="A0A142BBG5"/>
<dbReference type="PANTHER" id="PTHR43222:SF2">
    <property type="entry name" value="NUDIX HYDROLASE 23, CHLOROPLASTIC"/>
    <property type="match status" value="1"/>
</dbReference>
<evidence type="ECO:0000256" key="2">
    <source>
        <dbReference type="ARBA" id="ARBA00022801"/>
    </source>
</evidence>